<reference evidence="2" key="1">
    <citation type="submission" date="2019-05" db="EMBL/GenBank/DDBJ databases">
        <authorList>
            <person name="Yang H."/>
        </authorList>
    </citation>
    <scope>NUCLEOTIDE SEQUENCE</scope>
</reference>
<feature type="signal peptide" evidence="1">
    <location>
        <begin position="1"/>
        <end position="16"/>
    </location>
</feature>
<gene>
    <name evidence="2" type="primary">CSP5</name>
</gene>
<dbReference type="Pfam" id="PF03392">
    <property type="entry name" value="OS-D"/>
    <property type="match status" value="1"/>
</dbReference>
<dbReference type="PANTHER" id="PTHR11257:SF13">
    <property type="entry name" value="GEO07322P1"/>
    <property type="match status" value="1"/>
</dbReference>
<dbReference type="Gene3D" id="1.10.2080.10">
    <property type="entry name" value="Insect odorant-binding protein A10/Ejaculatory bulb-specific protein 3"/>
    <property type="match status" value="1"/>
</dbReference>
<protein>
    <submittedName>
        <fullName evidence="2">Chemosensory protein</fullName>
    </submittedName>
</protein>
<sequence>MKIILVICGILAVAVTSPTDINENRFNDPVVYRATAECFLDKGPCDEGLELFKSQLPELVRTACATCTNRQKLYLRQFVDSSFNNDIELLNDLVNKYDPDNIYKGPFFESIYRRPSGRWSVSFQSG</sequence>
<dbReference type="InterPro" id="IPR005055">
    <property type="entry name" value="A10/PebIII"/>
</dbReference>
<evidence type="ECO:0000256" key="1">
    <source>
        <dbReference type="SAM" id="SignalP"/>
    </source>
</evidence>
<dbReference type="AlphaFoldDB" id="A0A6M9BJQ8"/>
<dbReference type="EMBL" id="MK887145">
    <property type="protein sequence ID" value="QKK82649.1"/>
    <property type="molecule type" value="mRNA"/>
</dbReference>
<name>A0A6M9BJQ8_9NEOP</name>
<proteinExistence type="evidence at transcript level"/>
<dbReference type="SUPFAM" id="SSF100910">
    <property type="entry name" value="Chemosensory protein Csp2"/>
    <property type="match status" value="1"/>
</dbReference>
<accession>A0A6M9BJQ8</accession>
<dbReference type="PANTHER" id="PTHR11257">
    <property type="entry name" value="CHEMOSENSORY PROTEIN-RELATED"/>
    <property type="match status" value="1"/>
</dbReference>
<organism evidence="2">
    <name type="scientific">Histia rhodope</name>
    <dbReference type="NCBI Taxonomy" id="1453155"/>
    <lineage>
        <taxon>Eukaryota</taxon>
        <taxon>Metazoa</taxon>
        <taxon>Ecdysozoa</taxon>
        <taxon>Arthropoda</taxon>
        <taxon>Hexapoda</taxon>
        <taxon>Insecta</taxon>
        <taxon>Pterygota</taxon>
        <taxon>Neoptera</taxon>
        <taxon>Endopterygota</taxon>
        <taxon>Lepidoptera</taxon>
        <taxon>Glossata</taxon>
        <taxon>Ditrysia</taxon>
        <taxon>Zygaenoidea</taxon>
        <taxon>Zygaenidae</taxon>
        <taxon>Chalcosiinae</taxon>
        <taxon>Histia</taxon>
    </lineage>
</organism>
<evidence type="ECO:0000313" key="2">
    <source>
        <dbReference type="EMBL" id="QKK82649.1"/>
    </source>
</evidence>
<dbReference type="InterPro" id="IPR036682">
    <property type="entry name" value="OS_D_A10/PebIII_sf"/>
</dbReference>
<feature type="chain" id="PRO_5027009710" evidence="1">
    <location>
        <begin position="17"/>
        <end position="126"/>
    </location>
</feature>
<keyword evidence="1" id="KW-0732">Signal</keyword>